<gene>
    <name evidence="3" type="ORF">DdX_11676</name>
</gene>
<accession>A0AAD4R145</accession>
<evidence type="ECO:0000313" key="4">
    <source>
        <dbReference type="Proteomes" id="UP001201812"/>
    </source>
</evidence>
<organism evidence="3 4">
    <name type="scientific">Ditylenchus destructor</name>
    <dbReference type="NCBI Taxonomy" id="166010"/>
    <lineage>
        <taxon>Eukaryota</taxon>
        <taxon>Metazoa</taxon>
        <taxon>Ecdysozoa</taxon>
        <taxon>Nematoda</taxon>
        <taxon>Chromadorea</taxon>
        <taxon>Rhabditida</taxon>
        <taxon>Tylenchina</taxon>
        <taxon>Tylenchomorpha</taxon>
        <taxon>Sphaerularioidea</taxon>
        <taxon>Anguinidae</taxon>
        <taxon>Anguininae</taxon>
        <taxon>Ditylenchus</taxon>
    </lineage>
</organism>
<feature type="region of interest" description="Disordered" evidence="2">
    <location>
        <begin position="54"/>
        <end position="92"/>
    </location>
</feature>
<keyword evidence="4" id="KW-1185">Reference proteome</keyword>
<dbReference type="AlphaFoldDB" id="A0AAD4R145"/>
<name>A0AAD4R145_9BILA</name>
<protein>
    <submittedName>
        <fullName evidence="3">Uncharacterized protein</fullName>
    </submittedName>
</protein>
<evidence type="ECO:0000256" key="2">
    <source>
        <dbReference type="SAM" id="MobiDB-lite"/>
    </source>
</evidence>
<evidence type="ECO:0000256" key="1">
    <source>
        <dbReference type="SAM" id="Coils"/>
    </source>
</evidence>
<dbReference type="EMBL" id="JAKKPZ010000033">
    <property type="protein sequence ID" value="KAI1708913.1"/>
    <property type="molecule type" value="Genomic_DNA"/>
</dbReference>
<keyword evidence="1" id="KW-0175">Coiled coil</keyword>
<sequence>MYHYWTLEACIHKASGNSTDSSHLLIKPLIRKAALLGKKQNRIFGCLIFNPARSSSGSTNSSSTITPSSASTVSSASNSLGGDSNQRPPESVFVFPRAPSRASIDHRIIITDSQSRVKGCQCSLCLSPLAEVDGLGKPTCWCRCSDCCRIEDCCAAARAAQSNTSPEENMLNGSSATSSSANSTIGYFVPGNSMQSPQTIEEQIKHVDRIIKDCDISRKNLELMNRRLDDLNDEVRRYREFLAHEKSRRDPAMYKTTSAEQPSQFNDGICSIIGSLTSQLALEWTDKLRAIQSQTLGSRLHDKN</sequence>
<feature type="compositionally biased region" description="Low complexity" evidence="2">
    <location>
        <begin position="54"/>
        <end position="79"/>
    </location>
</feature>
<feature type="coiled-coil region" evidence="1">
    <location>
        <begin position="214"/>
        <end position="241"/>
    </location>
</feature>
<evidence type="ECO:0000313" key="3">
    <source>
        <dbReference type="EMBL" id="KAI1708913.1"/>
    </source>
</evidence>
<dbReference type="Proteomes" id="UP001201812">
    <property type="component" value="Unassembled WGS sequence"/>
</dbReference>
<reference evidence="3" key="1">
    <citation type="submission" date="2022-01" db="EMBL/GenBank/DDBJ databases">
        <title>Genome Sequence Resource for Two Populations of Ditylenchus destructor, the Migratory Endoparasitic Phytonematode.</title>
        <authorList>
            <person name="Zhang H."/>
            <person name="Lin R."/>
            <person name="Xie B."/>
        </authorList>
    </citation>
    <scope>NUCLEOTIDE SEQUENCE</scope>
    <source>
        <strain evidence="3">BazhouSP</strain>
    </source>
</reference>
<proteinExistence type="predicted"/>
<comment type="caution">
    <text evidence="3">The sequence shown here is derived from an EMBL/GenBank/DDBJ whole genome shotgun (WGS) entry which is preliminary data.</text>
</comment>